<accession>A0A6J4HP45</accession>
<gene>
    <name evidence="2" type="ORF">AVDCRST_MAG54-987</name>
</gene>
<feature type="non-terminal residue" evidence="2">
    <location>
        <position position="1"/>
    </location>
</feature>
<evidence type="ECO:0000256" key="1">
    <source>
        <dbReference type="SAM" id="MobiDB-lite"/>
    </source>
</evidence>
<organism evidence="2">
    <name type="scientific">uncultured Actinomycetospora sp</name>
    <dbReference type="NCBI Taxonomy" id="1135996"/>
    <lineage>
        <taxon>Bacteria</taxon>
        <taxon>Bacillati</taxon>
        <taxon>Actinomycetota</taxon>
        <taxon>Actinomycetes</taxon>
        <taxon>Pseudonocardiales</taxon>
        <taxon>Pseudonocardiaceae</taxon>
        <taxon>Actinomycetospora</taxon>
        <taxon>environmental samples</taxon>
    </lineage>
</organism>
<feature type="compositionally biased region" description="Pro residues" evidence="1">
    <location>
        <begin position="1"/>
        <end position="12"/>
    </location>
</feature>
<name>A0A6J4HP45_9PSEU</name>
<evidence type="ECO:0000313" key="2">
    <source>
        <dbReference type="EMBL" id="CAA9230298.1"/>
    </source>
</evidence>
<protein>
    <submittedName>
        <fullName evidence="2">Uncharacterized protein</fullName>
    </submittedName>
</protein>
<dbReference type="AlphaFoldDB" id="A0A6J4HP45"/>
<proteinExistence type="predicted"/>
<feature type="non-terminal residue" evidence="2">
    <location>
        <position position="178"/>
    </location>
</feature>
<reference evidence="2" key="1">
    <citation type="submission" date="2020-02" db="EMBL/GenBank/DDBJ databases">
        <authorList>
            <person name="Meier V. D."/>
        </authorList>
    </citation>
    <scope>NUCLEOTIDE SEQUENCE</scope>
    <source>
        <strain evidence="2">AVDCRST_MAG54</strain>
    </source>
</reference>
<feature type="compositionally biased region" description="Low complexity" evidence="1">
    <location>
        <begin position="13"/>
        <end position="33"/>
    </location>
</feature>
<feature type="compositionally biased region" description="Low complexity" evidence="1">
    <location>
        <begin position="122"/>
        <end position="138"/>
    </location>
</feature>
<feature type="compositionally biased region" description="Low complexity" evidence="1">
    <location>
        <begin position="61"/>
        <end position="80"/>
    </location>
</feature>
<feature type="region of interest" description="Disordered" evidence="1">
    <location>
        <begin position="1"/>
        <end position="161"/>
    </location>
</feature>
<feature type="compositionally biased region" description="Low complexity" evidence="1">
    <location>
        <begin position="39"/>
        <end position="54"/>
    </location>
</feature>
<sequence length="178" mass="18319">CAPRSPPSPRSGPPVRAGRPAPTRPGPTATAGGLRRTPVRTTTSWATTTTMGTWSRRRAAGTGPRCTRPTAPRAGAAPTATSPPPRPARVRTAIPSTTGAPASRATGPRPGARVPPVPAPSVPARRAWLRPSAPSARSARARPRWAPTVPGTAARRTAPTVRVSTVRARAWAPTAGAR</sequence>
<dbReference type="EMBL" id="CADCTH010000132">
    <property type="protein sequence ID" value="CAA9230298.1"/>
    <property type="molecule type" value="Genomic_DNA"/>
</dbReference>